<keyword evidence="1" id="KW-1133">Transmembrane helix</keyword>
<accession>A0ABX0FMJ4</accession>
<evidence type="ECO:0000256" key="1">
    <source>
        <dbReference type="SAM" id="Phobius"/>
    </source>
</evidence>
<feature type="transmembrane region" description="Helical" evidence="1">
    <location>
        <begin position="48"/>
        <end position="65"/>
    </location>
</feature>
<keyword evidence="1" id="KW-0812">Transmembrane</keyword>
<evidence type="ECO:0008006" key="4">
    <source>
        <dbReference type="Google" id="ProtNLM"/>
    </source>
</evidence>
<gene>
    <name evidence="2" type="ORF">GW587_15540</name>
</gene>
<organism evidence="2 3">
    <name type="scientific">Duganella aceris</name>
    <dbReference type="NCBI Taxonomy" id="2703883"/>
    <lineage>
        <taxon>Bacteria</taxon>
        <taxon>Pseudomonadati</taxon>
        <taxon>Pseudomonadota</taxon>
        <taxon>Betaproteobacteria</taxon>
        <taxon>Burkholderiales</taxon>
        <taxon>Oxalobacteraceae</taxon>
        <taxon>Telluria group</taxon>
        <taxon>Duganella</taxon>
    </lineage>
</organism>
<proteinExistence type="predicted"/>
<protein>
    <recommendedName>
        <fullName evidence="4">LPXTG cell wall anchor domain-containing protein</fullName>
    </recommendedName>
</protein>
<keyword evidence="1" id="KW-0472">Membrane</keyword>
<comment type="caution">
    <text evidence="2">The sequence shown here is derived from an EMBL/GenBank/DDBJ whole genome shotgun (WGS) entry which is preliminary data.</text>
</comment>
<sequence length="73" mass="8409">MLSLREYQQRAPANRADWKIVPVEPRPFPVALKDTAAPKERKPPSATATWLWGGFAAFALSVPLLRRRRKRIR</sequence>
<evidence type="ECO:0000313" key="2">
    <source>
        <dbReference type="EMBL" id="NGZ85665.1"/>
    </source>
</evidence>
<keyword evidence="3" id="KW-1185">Reference proteome</keyword>
<dbReference type="RefSeq" id="WP_166104689.1">
    <property type="nucleotide sequence ID" value="NZ_JAADJT010000006.1"/>
</dbReference>
<reference evidence="3" key="1">
    <citation type="submission" date="2023-07" db="EMBL/GenBank/DDBJ databases">
        <title>Duganella aceri sp. nov., isolated from tree sap.</title>
        <authorList>
            <person name="Kim I.S."/>
        </authorList>
    </citation>
    <scope>NUCLEOTIDE SEQUENCE [LARGE SCALE GENOMIC DNA]</scope>
    <source>
        <strain evidence="3">SAP-35</strain>
    </source>
</reference>
<evidence type="ECO:0000313" key="3">
    <source>
        <dbReference type="Proteomes" id="UP000666369"/>
    </source>
</evidence>
<dbReference type="Proteomes" id="UP000666369">
    <property type="component" value="Unassembled WGS sequence"/>
</dbReference>
<dbReference type="EMBL" id="JAADJT010000006">
    <property type="protein sequence ID" value="NGZ85665.1"/>
    <property type="molecule type" value="Genomic_DNA"/>
</dbReference>
<name>A0ABX0FMJ4_9BURK</name>